<evidence type="ECO:0000313" key="2">
    <source>
        <dbReference type="EMBL" id="UYP48033.1"/>
    </source>
</evidence>
<dbReference type="Gene3D" id="2.60.120.10">
    <property type="entry name" value="Jelly Rolls"/>
    <property type="match status" value="1"/>
</dbReference>
<dbReference type="GO" id="GO:0008830">
    <property type="term" value="F:dTDP-4-dehydrorhamnose 3,5-epimerase activity"/>
    <property type="evidence" value="ECO:0007669"/>
    <property type="project" value="UniProtKB-EC"/>
</dbReference>
<keyword evidence="3" id="KW-1185">Reference proteome</keyword>
<dbReference type="InterPro" id="IPR000888">
    <property type="entry name" value="RmlC-like"/>
</dbReference>
<name>A0ABY6HXD1_9ARCH</name>
<sequence>MKKIATIFPDVWILEPKIFQDSRGFFYESYSKKKMESIGLFYDFIQDNHSKSVKNTVRGLHFQLSPGQVKLVRCTKGEIWDLIVDIRPESKTFKKWMGINLTETNFKQILIPVGFAHGFAVLSEWAEVEYKVTNYYDPKLERGIQWDDPAFGIDWKVHKPILSERDLSNPSLQTFLQQNK</sequence>
<protein>
    <recommendedName>
        <fullName evidence="1">dTDP-4-dehydrorhamnose 3,5-epimerase</fullName>
        <ecNumber evidence="1">5.1.3.13</ecNumber>
    </recommendedName>
    <alternativeName>
        <fullName evidence="1">Thymidine diphospho-4-keto-rhamnose 3,5-epimerase</fullName>
    </alternativeName>
</protein>
<comment type="catalytic activity">
    <reaction evidence="1">
        <text>dTDP-4-dehydro-6-deoxy-alpha-D-glucose = dTDP-4-dehydro-beta-L-rhamnose</text>
        <dbReference type="Rhea" id="RHEA:16969"/>
        <dbReference type="ChEBI" id="CHEBI:57649"/>
        <dbReference type="ChEBI" id="CHEBI:62830"/>
        <dbReference type="EC" id="5.1.3.13"/>
    </reaction>
</comment>
<accession>A0ABY6HXD1</accession>
<evidence type="ECO:0000256" key="1">
    <source>
        <dbReference type="RuleBase" id="RU364069"/>
    </source>
</evidence>
<comment type="pathway">
    <text evidence="1">Carbohydrate biosynthesis; dTDP-L-rhamnose biosynthesis.</text>
</comment>
<dbReference type="PANTHER" id="PTHR21047:SF2">
    <property type="entry name" value="THYMIDINE DIPHOSPHO-4-KETO-RHAMNOSE 3,5-EPIMERASE"/>
    <property type="match status" value="1"/>
</dbReference>
<proteinExistence type="inferred from homology"/>
<dbReference type="Proteomes" id="UP001208689">
    <property type="component" value="Chromosome"/>
</dbReference>
<dbReference type="InterPro" id="IPR014710">
    <property type="entry name" value="RmlC-like_jellyroll"/>
</dbReference>
<keyword evidence="1 2" id="KW-0413">Isomerase</keyword>
<comment type="similarity">
    <text evidence="1">Belongs to the dTDP-4-dehydrorhamnose 3,5-epimerase family.</text>
</comment>
<dbReference type="CDD" id="cd00438">
    <property type="entry name" value="cupin_RmlC"/>
    <property type="match status" value="1"/>
</dbReference>
<comment type="function">
    <text evidence="1">Catalyzes the epimerization of the C3' and C5'positions of dTDP-6-deoxy-D-xylo-4-hexulose, forming dTDP-6-deoxy-L-lyxo-4-hexulose.</text>
</comment>
<evidence type="ECO:0000313" key="3">
    <source>
        <dbReference type="Proteomes" id="UP001208689"/>
    </source>
</evidence>
<reference evidence="2" key="1">
    <citation type="submission" date="2022-09" db="EMBL/GenBank/DDBJ databases">
        <title>Actin cytoskeleton and complex cell architecture in an #Asgard archaeon.</title>
        <authorList>
            <person name="Ponce Toledo R.I."/>
            <person name="Schleper C."/>
            <person name="Rodrigues Oliveira T."/>
            <person name="Wollweber F."/>
            <person name="Xu J."/>
            <person name="Rittmann S."/>
            <person name="Klingl A."/>
            <person name="Pilhofer M."/>
        </authorList>
    </citation>
    <scope>NUCLEOTIDE SEQUENCE</scope>
    <source>
        <strain evidence="2">B-35</strain>
    </source>
</reference>
<dbReference type="EC" id="5.1.3.13" evidence="1"/>
<dbReference type="SUPFAM" id="SSF51182">
    <property type="entry name" value="RmlC-like cupins"/>
    <property type="match status" value="1"/>
</dbReference>
<organism evidence="2 3">
    <name type="scientific">Candidatus Lokiarchaeum ossiferum</name>
    <dbReference type="NCBI Taxonomy" id="2951803"/>
    <lineage>
        <taxon>Archaea</taxon>
        <taxon>Promethearchaeati</taxon>
        <taxon>Promethearchaeota</taxon>
        <taxon>Promethearchaeia</taxon>
        <taxon>Promethearchaeales</taxon>
        <taxon>Promethearchaeaceae</taxon>
        <taxon>Candidatus Lokiarchaeum</taxon>
    </lineage>
</organism>
<dbReference type="Pfam" id="PF00908">
    <property type="entry name" value="dTDP_sugar_isom"/>
    <property type="match status" value="1"/>
</dbReference>
<dbReference type="PANTHER" id="PTHR21047">
    <property type="entry name" value="DTDP-6-DEOXY-D-GLUCOSE-3,5 EPIMERASE"/>
    <property type="match status" value="1"/>
</dbReference>
<dbReference type="EMBL" id="CP104013">
    <property type="protein sequence ID" value="UYP48033.1"/>
    <property type="molecule type" value="Genomic_DNA"/>
</dbReference>
<comment type="subunit">
    <text evidence="1">Homodimer.</text>
</comment>
<dbReference type="NCBIfam" id="TIGR01221">
    <property type="entry name" value="rmlC"/>
    <property type="match status" value="1"/>
</dbReference>
<gene>
    <name evidence="2" type="ORF">NEF87_004318</name>
</gene>
<dbReference type="InterPro" id="IPR011051">
    <property type="entry name" value="RmlC_Cupin_sf"/>
</dbReference>